<evidence type="ECO:0000313" key="3">
    <source>
        <dbReference type="WBParaSite" id="PSAMB.scaffold421size51898.g5690.t1"/>
    </source>
</evidence>
<accession>A0A914WJN3</accession>
<organism evidence="2 3">
    <name type="scientific">Plectus sambesii</name>
    <dbReference type="NCBI Taxonomy" id="2011161"/>
    <lineage>
        <taxon>Eukaryota</taxon>
        <taxon>Metazoa</taxon>
        <taxon>Ecdysozoa</taxon>
        <taxon>Nematoda</taxon>
        <taxon>Chromadorea</taxon>
        <taxon>Plectida</taxon>
        <taxon>Plectina</taxon>
        <taxon>Plectoidea</taxon>
        <taxon>Plectidae</taxon>
        <taxon>Plectus</taxon>
    </lineage>
</organism>
<dbReference type="Gene3D" id="3.40.50.300">
    <property type="entry name" value="P-loop containing nucleotide triphosphate hydrolases"/>
    <property type="match status" value="1"/>
</dbReference>
<dbReference type="GO" id="GO:0003924">
    <property type="term" value="F:GTPase activity"/>
    <property type="evidence" value="ECO:0007669"/>
    <property type="project" value="InterPro"/>
</dbReference>
<dbReference type="WBParaSite" id="PSAMB.scaffold421size51898.g5690.t1">
    <property type="protein sequence ID" value="PSAMB.scaffold421size51898.g5690.t1"/>
    <property type="gene ID" value="PSAMB.scaffold421size51898.g5690"/>
</dbReference>
<reference evidence="3" key="1">
    <citation type="submission" date="2022-11" db="UniProtKB">
        <authorList>
            <consortium name="WormBaseParasite"/>
        </authorList>
    </citation>
    <scope>IDENTIFICATION</scope>
</reference>
<dbReference type="Pfam" id="PF00071">
    <property type="entry name" value="Ras"/>
    <property type="match status" value="1"/>
</dbReference>
<name>A0A914WJN3_9BILA</name>
<dbReference type="GO" id="GO:0005525">
    <property type="term" value="F:GTP binding"/>
    <property type="evidence" value="ECO:0007669"/>
    <property type="project" value="InterPro"/>
</dbReference>
<dbReference type="SUPFAM" id="SSF52540">
    <property type="entry name" value="P-loop containing nucleoside triphosphate hydrolases"/>
    <property type="match status" value="1"/>
</dbReference>
<feature type="region of interest" description="Disordered" evidence="1">
    <location>
        <begin position="79"/>
        <end position="105"/>
    </location>
</feature>
<dbReference type="AlphaFoldDB" id="A0A914WJN3"/>
<feature type="compositionally biased region" description="Low complexity" evidence="1">
    <location>
        <begin position="86"/>
        <end position="105"/>
    </location>
</feature>
<sequence>MAFYLESRVATSSASSRAPPLAGVQADERDDDAFDNAVRLAGGFVRRPYNSIREHSHTYLLRPRSSTVGESFKKMLASAARRRSAGGRSPRTSKNTSPNGSSGSSLNGSLLALYSPSGRLNTNKTVTILVVGTDECGKREFVDKLLESWLTASSHKIDKEERSVQFRDMRGIRKVCFIELDAEKDDLWTTLEGHGYIVLFSVQHGQSYREATENIGYITQQRNEDAPIWLVGVTPDPANTTLFSQRAVSAHDAKMFAKENNSHYCEVAKDGKTKRSPLAYSRLVAHIVSIFAEATSDVGGSLADKKIKFDFDQTEARRKTSRSCDDLSLLLASERFF</sequence>
<evidence type="ECO:0000256" key="1">
    <source>
        <dbReference type="SAM" id="MobiDB-lite"/>
    </source>
</evidence>
<dbReference type="Proteomes" id="UP000887566">
    <property type="component" value="Unplaced"/>
</dbReference>
<keyword evidence="2" id="KW-1185">Reference proteome</keyword>
<dbReference type="InterPro" id="IPR027417">
    <property type="entry name" value="P-loop_NTPase"/>
</dbReference>
<proteinExistence type="predicted"/>
<protein>
    <submittedName>
        <fullName evidence="3">Uncharacterized protein</fullName>
    </submittedName>
</protein>
<evidence type="ECO:0000313" key="2">
    <source>
        <dbReference type="Proteomes" id="UP000887566"/>
    </source>
</evidence>
<dbReference type="InterPro" id="IPR001806">
    <property type="entry name" value="Small_GTPase"/>
</dbReference>